<dbReference type="EMBL" id="LT962688">
    <property type="protein sequence ID" value="SOR30749.1"/>
    <property type="molecule type" value="Genomic_DNA"/>
</dbReference>
<accession>A0A2N9ATS5</accession>
<dbReference type="AlphaFoldDB" id="A0A2N9ATS5"/>
<gene>
    <name evidence="1" type="ORF">TK0001_4147</name>
</gene>
<name>A0A2N9ATS5_METEX</name>
<evidence type="ECO:0000313" key="2">
    <source>
        <dbReference type="Proteomes" id="UP000233769"/>
    </source>
</evidence>
<reference evidence="2" key="1">
    <citation type="submission" date="2017-10" db="EMBL/GenBank/DDBJ databases">
        <authorList>
            <person name="Regsiter A."/>
            <person name="William W."/>
        </authorList>
    </citation>
    <scope>NUCLEOTIDE SEQUENCE [LARGE SCALE GENOMIC DNA]</scope>
</reference>
<dbReference type="Proteomes" id="UP000233769">
    <property type="component" value="Chromosome tk0001"/>
</dbReference>
<organism evidence="1 2">
    <name type="scientific">Methylorubrum extorquens</name>
    <name type="common">Methylobacterium dichloromethanicum</name>
    <name type="synonym">Methylobacterium extorquens</name>
    <dbReference type="NCBI Taxonomy" id="408"/>
    <lineage>
        <taxon>Bacteria</taxon>
        <taxon>Pseudomonadati</taxon>
        <taxon>Pseudomonadota</taxon>
        <taxon>Alphaproteobacteria</taxon>
        <taxon>Hyphomicrobiales</taxon>
        <taxon>Methylobacteriaceae</taxon>
        <taxon>Methylorubrum</taxon>
    </lineage>
</organism>
<sequence>MLPHRRFFGHPRIEAGRKTVTSEGRGRPWWSLDASKSGMRVRGQWLGPAPRREPGGFAFLCRRPQAPAEV</sequence>
<protein>
    <submittedName>
        <fullName evidence="1">Uncharacterized protein</fullName>
    </submittedName>
</protein>
<proteinExistence type="predicted"/>
<evidence type="ECO:0000313" key="1">
    <source>
        <dbReference type="EMBL" id="SOR30749.1"/>
    </source>
</evidence>